<feature type="domain" description="PH" evidence="1">
    <location>
        <begin position="60"/>
        <end position="169"/>
    </location>
</feature>
<name>A0A833RZW2_PHYIN</name>
<dbReference type="PROSITE" id="PS50003">
    <property type="entry name" value="PH_DOMAIN"/>
    <property type="match status" value="1"/>
</dbReference>
<dbReference type="Proteomes" id="UP000602510">
    <property type="component" value="Unassembled WGS sequence"/>
</dbReference>
<proteinExistence type="predicted"/>
<keyword evidence="3" id="KW-1185">Reference proteome</keyword>
<comment type="caution">
    <text evidence="2">The sequence shown here is derived from an EMBL/GenBank/DDBJ whole genome shotgun (WGS) entry which is preliminary data.</text>
</comment>
<dbReference type="SUPFAM" id="SSF50729">
    <property type="entry name" value="PH domain-like"/>
    <property type="match status" value="1"/>
</dbReference>
<reference evidence="2" key="1">
    <citation type="submission" date="2020-04" db="EMBL/GenBank/DDBJ databases">
        <title>Hybrid Assembly of Korean Phytophthora infestans isolates.</title>
        <authorList>
            <person name="Prokchorchik M."/>
            <person name="Lee Y."/>
            <person name="Seo J."/>
            <person name="Cho J.-H."/>
            <person name="Park Y.-E."/>
            <person name="Jang D.-C."/>
            <person name="Im J.-S."/>
            <person name="Choi J.-G."/>
            <person name="Park H.-J."/>
            <person name="Lee G.-B."/>
            <person name="Lee Y.-G."/>
            <person name="Hong S.-Y."/>
            <person name="Cho K."/>
            <person name="Sohn K.H."/>
        </authorList>
    </citation>
    <scope>NUCLEOTIDE SEQUENCE</scope>
    <source>
        <strain evidence="2">KR_1_A1</strain>
    </source>
</reference>
<evidence type="ECO:0000313" key="3">
    <source>
        <dbReference type="Proteomes" id="UP000602510"/>
    </source>
</evidence>
<evidence type="ECO:0000313" key="2">
    <source>
        <dbReference type="EMBL" id="KAF4030001.1"/>
    </source>
</evidence>
<evidence type="ECO:0000259" key="1">
    <source>
        <dbReference type="PROSITE" id="PS50003"/>
    </source>
</evidence>
<organism evidence="2 3">
    <name type="scientific">Phytophthora infestans</name>
    <name type="common">Potato late blight agent</name>
    <name type="synonym">Botrytis infestans</name>
    <dbReference type="NCBI Taxonomy" id="4787"/>
    <lineage>
        <taxon>Eukaryota</taxon>
        <taxon>Sar</taxon>
        <taxon>Stramenopiles</taxon>
        <taxon>Oomycota</taxon>
        <taxon>Peronosporomycetes</taxon>
        <taxon>Peronosporales</taxon>
        <taxon>Peronosporaceae</taxon>
        <taxon>Phytophthora</taxon>
    </lineage>
</organism>
<dbReference type="CDD" id="cd00821">
    <property type="entry name" value="PH"/>
    <property type="match status" value="1"/>
</dbReference>
<dbReference type="AlphaFoldDB" id="A0A833RZW2"/>
<dbReference type="InterPro" id="IPR011993">
    <property type="entry name" value="PH-like_dom_sf"/>
</dbReference>
<protein>
    <recommendedName>
        <fullName evidence="1">PH domain-containing protein</fullName>
    </recommendedName>
</protein>
<dbReference type="SMART" id="SM00233">
    <property type="entry name" value="PH"/>
    <property type="match status" value="1"/>
</dbReference>
<gene>
    <name evidence="2" type="ORF">GN244_ATG18231</name>
</gene>
<accession>A0A833RZW2</accession>
<dbReference type="InterPro" id="IPR001849">
    <property type="entry name" value="PH_domain"/>
</dbReference>
<dbReference type="Gene3D" id="2.30.29.30">
    <property type="entry name" value="Pleckstrin-homology domain (PH domain)/Phosphotyrosine-binding domain (PTB)"/>
    <property type="match status" value="1"/>
</dbReference>
<dbReference type="EMBL" id="WSZM01000724">
    <property type="protein sequence ID" value="KAF4030001.1"/>
    <property type="molecule type" value="Genomic_DNA"/>
</dbReference>
<sequence length="302" mass="34009">MEKRARWDRAAVSIFERAKSSATAAKNFAALRKTSPPNRFKSPQSSICRQLVGKSLKTPAMTRQGYLIVHDKRNHPTVRYLSLEDGFLRQFASADCTKCLDEVRLSGCKITVKAQKRADGVPNSFYIETRKVFVKDRSYTLGNVERIEFSACSGEDRQDWGKALFSWQRYCWRDPVATSPENNSVTRETRKQLEQIVAKHFVQKPSSGHSISFAAAKQPISFLRRNAHTFRRSLSLTMTSTVTNATKPESDAEPTDCVKDKVALANVECPEATKNNNVCEATAVTPHYLPPHLDRGNNQEAH</sequence>